<keyword evidence="4 12" id="KW-1133">Transmembrane helix</keyword>
<dbReference type="AlphaFoldDB" id="A0A5N3VHU6"/>
<accession>A0A5N3VHU6</accession>
<keyword evidence="8" id="KW-0325">Glycoprotein</keyword>
<dbReference type="SUPFAM" id="SSF53850">
    <property type="entry name" value="Periplasmic binding protein-like II"/>
    <property type="match status" value="1"/>
</dbReference>
<dbReference type="InterPro" id="IPR015683">
    <property type="entry name" value="Ionotropic_Glu_rcpt"/>
</dbReference>
<evidence type="ECO:0000313" key="15">
    <source>
        <dbReference type="Proteomes" id="UP000326458"/>
    </source>
</evidence>
<evidence type="ECO:0000256" key="10">
    <source>
        <dbReference type="ARBA" id="ARBA00023303"/>
    </source>
</evidence>
<keyword evidence="7" id="KW-0675">Receptor</keyword>
<keyword evidence="3 12" id="KW-0812">Transmembrane</keyword>
<dbReference type="PANTHER" id="PTHR18966">
    <property type="entry name" value="IONOTROPIC GLUTAMATE RECEPTOR"/>
    <property type="match status" value="1"/>
</dbReference>
<evidence type="ECO:0000256" key="3">
    <source>
        <dbReference type="ARBA" id="ARBA00022692"/>
    </source>
</evidence>
<feature type="region of interest" description="Disordered" evidence="11">
    <location>
        <begin position="597"/>
        <end position="636"/>
    </location>
</feature>
<protein>
    <recommendedName>
        <fullName evidence="13">Ionotropic glutamate receptor C-terminal domain-containing protein</fullName>
    </recommendedName>
</protein>
<evidence type="ECO:0000256" key="7">
    <source>
        <dbReference type="ARBA" id="ARBA00023170"/>
    </source>
</evidence>
<comment type="caution">
    <text evidence="14">The sequence shown here is derived from an EMBL/GenBank/DDBJ whole genome shotgun (WGS) entry which is preliminary data.</text>
</comment>
<evidence type="ECO:0000256" key="2">
    <source>
        <dbReference type="ARBA" id="ARBA00022448"/>
    </source>
</evidence>
<reference evidence="14 15" key="1">
    <citation type="submission" date="2019-06" db="EMBL/GenBank/DDBJ databases">
        <title>Discovery of a novel chromosome fission-fusion reversal in muntjac.</title>
        <authorList>
            <person name="Mudd A.B."/>
            <person name="Bredeson J.V."/>
            <person name="Baum R."/>
            <person name="Hockemeyer D."/>
            <person name="Rokhsar D.S."/>
        </authorList>
    </citation>
    <scope>NUCLEOTIDE SEQUENCE [LARGE SCALE GENOMIC DNA]</scope>
    <source>
        <strain evidence="14">UTSW_UCB_Mm</strain>
        <tissue evidence="14">Fibroblast cell line</tissue>
    </source>
</reference>
<evidence type="ECO:0000256" key="6">
    <source>
        <dbReference type="ARBA" id="ARBA00023136"/>
    </source>
</evidence>
<sequence length="675" mass="74725">MPCSLILFDDDWFGIIQCKDQGKSPSVPPLLNYFALDFEHCQANLVMNSSITFFCDFYNLGPSNGVCLLSDIEILRLALNLKFKNFSVFDKPLKIDVSLWPAEKVVYEPSFADGVQFQTFEEGAIDSSKLGLFFLPWYQTSFSSLGDGILSENHWSVLKTWRIGFRCLAKNTREKGLLCSSYIILKGYHNVSTLLHRSFFTKQYNTGYHLCSTPTCQAHDTCLTGVSHLCALLTDKGASGSTQDNGDRIWYLSTLWKGGTKGLPGSCGKVSGSRFSFSLRNSQWHTRLEGNPQQKEVNINRKRQMSLSVRGLWRGVEEKEDAGWRGSGRHAFTGFVAETLSAPLPYVFCILSLGSRTIDAASFRHLCSPEDPLEKGMATHSVWIEEPGRLQPIGLQRAKKGNYAFLWDVAMVEYAALTDDDCSVTVLANSVSSKGYGIALQHGSPYRDLFSQRILELQDTGDLDVLKQKWWPHTGRCDLTSHASAQADGKSLKLHSFAGVFCILAIGLLLACLVAALELWWNSNRCHQETPKEDKEVNLEQVHRRMNSLMDEDIAHKQISPASIELSALEMGGLAPSQALEPTREYQNTQLSVSTFLPEQSSHGTSRTLSSGPSSNLPLPLSSSATMPSMQCKHRSPNGGLFRQSPVKTPIPMSFQPVPGGVLPEALDTSHGTSI</sequence>
<name>A0A5N3VHU6_MUNMU</name>
<evidence type="ECO:0000256" key="5">
    <source>
        <dbReference type="ARBA" id="ARBA00023065"/>
    </source>
</evidence>
<dbReference type="FunFam" id="3.40.190.10:FF:000190">
    <property type="entry name" value="Glutamate receptor, ionotropic, delta 1b"/>
    <property type="match status" value="1"/>
</dbReference>
<evidence type="ECO:0000256" key="12">
    <source>
        <dbReference type="SAM" id="Phobius"/>
    </source>
</evidence>
<feature type="domain" description="Ionotropic glutamate receptor C-terminal" evidence="13">
    <location>
        <begin position="248"/>
        <end position="473"/>
    </location>
</feature>
<dbReference type="EMBL" id="VCEA01000002">
    <property type="protein sequence ID" value="KAB0348732.1"/>
    <property type="molecule type" value="Genomic_DNA"/>
</dbReference>
<evidence type="ECO:0000256" key="4">
    <source>
        <dbReference type="ARBA" id="ARBA00022989"/>
    </source>
</evidence>
<evidence type="ECO:0000256" key="9">
    <source>
        <dbReference type="ARBA" id="ARBA00023286"/>
    </source>
</evidence>
<gene>
    <name evidence="14" type="ORF">FD754_013589</name>
</gene>
<feature type="compositionally biased region" description="Polar residues" evidence="11">
    <location>
        <begin position="597"/>
        <end position="608"/>
    </location>
</feature>
<keyword evidence="5" id="KW-0406">Ion transport</keyword>
<keyword evidence="15" id="KW-1185">Reference proteome</keyword>
<dbReference type="Proteomes" id="UP000326458">
    <property type="component" value="Unassembled WGS sequence"/>
</dbReference>
<proteinExistence type="predicted"/>
<dbReference type="GO" id="GO:0016020">
    <property type="term" value="C:membrane"/>
    <property type="evidence" value="ECO:0007669"/>
    <property type="project" value="UniProtKB-SubCell"/>
</dbReference>
<keyword evidence="2" id="KW-0813">Transport</keyword>
<evidence type="ECO:0000256" key="8">
    <source>
        <dbReference type="ARBA" id="ARBA00023180"/>
    </source>
</evidence>
<dbReference type="InterPro" id="IPR001320">
    <property type="entry name" value="Iontro_rcpt_C"/>
</dbReference>
<organism evidence="14 15">
    <name type="scientific">Muntiacus muntjak</name>
    <name type="common">Barking deer</name>
    <name type="synonym">Indian muntjac</name>
    <dbReference type="NCBI Taxonomy" id="9888"/>
    <lineage>
        <taxon>Eukaryota</taxon>
        <taxon>Metazoa</taxon>
        <taxon>Chordata</taxon>
        <taxon>Craniata</taxon>
        <taxon>Vertebrata</taxon>
        <taxon>Euteleostomi</taxon>
        <taxon>Mammalia</taxon>
        <taxon>Eutheria</taxon>
        <taxon>Laurasiatheria</taxon>
        <taxon>Artiodactyla</taxon>
        <taxon>Ruminantia</taxon>
        <taxon>Pecora</taxon>
        <taxon>Cervidae</taxon>
        <taxon>Muntiacinae</taxon>
        <taxon>Muntiacus</taxon>
    </lineage>
</organism>
<evidence type="ECO:0000259" key="13">
    <source>
        <dbReference type="SMART" id="SM00079"/>
    </source>
</evidence>
<evidence type="ECO:0000313" key="14">
    <source>
        <dbReference type="EMBL" id="KAB0348732.1"/>
    </source>
</evidence>
<comment type="subcellular location">
    <subcellularLocation>
        <location evidence="1">Membrane</location>
        <topology evidence="1">Multi-pass membrane protein</topology>
    </subcellularLocation>
</comment>
<dbReference type="GO" id="GO:0015276">
    <property type="term" value="F:ligand-gated monoatomic ion channel activity"/>
    <property type="evidence" value="ECO:0007669"/>
    <property type="project" value="InterPro"/>
</dbReference>
<feature type="transmembrane region" description="Helical" evidence="12">
    <location>
        <begin position="497"/>
        <end position="521"/>
    </location>
</feature>
<keyword evidence="9" id="KW-1071">Ligand-gated ion channel</keyword>
<dbReference type="Gene3D" id="3.40.190.10">
    <property type="entry name" value="Periplasmic binding protein-like II"/>
    <property type="match status" value="2"/>
</dbReference>
<feature type="compositionally biased region" description="Low complexity" evidence="11">
    <location>
        <begin position="609"/>
        <end position="624"/>
    </location>
</feature>
<keyword evidence="10" id="KW-0407">Ion channel</keyword>
<evidence type="ECO:0000256" key="1">
    <source>
        <dbReference type="ARBA" id="ARBA00004141"/>
    </source>
</evidence>
<keyword evidence="6 12" id="KW-0472">Membrane</keyword>
<evidence type="ECO:0000256" key="11">
    <source>
        <dbReference type="SAM" id="MobiDB-lite"/>
    </source>
</evidence>
<dbReference type="SMART" id="SM00079">
    <property type="entry name" value="PBPe"/>
    <property type="match status" value="1"/>
</dbReference>